<feature type="domain" description="Flavin reductase like" evidence="2">
    <location>
        <begin position="6"/>
        <end position="156"/>
    </location>
</feature>
<reference evidence="3" key="1">
    <citation type="journal article" date="2020" name="mSystems">
        <title>Genome- and Community-Level Interaction Insights into Carbon Utilization and Element Cycling Functions of Hydrothermarchaeota in Hydrothermal Sediment.</title>
        <authorList>
            <person name="Zhou Z."/>
            <person name="Liu Y."/>
            <person name="Xu W."/>
            <person name="Pan J."/>
            <person name="Luo Z.H."/>
            <person name="Li M."/>
        </authorList>
    </citation>
    <scope>NUCLEOTIDE SEQUENCE [LARGE SCALE GENOMIC DNA]</scope>
    <source>
        <strain evidence="3">SpSt-757</strain>
    </source>
</reference>
<organism evidence="3">
    <name type="scientific">candidate division CPR3 bacterium</name>
    <dbReference type="NCBI Taxonomy" id="2268181"/>
    <lineage>
        <taxon>Bacteria</taxon>
        <taxon>Bacteria division CPR3</taxon>
    </lineage>
</organism>
<dbReference type="GO" id="GO:0010181">
    <property type="term" value="F:FMN binding"/>
    <property type="evidence" value="ECO:0007669"/>
    <property type="project" value="InterPro"/>
</dbReference>
<proteinExistence type="predicted"/>
<dbReference type="Gene3D" id="2.30.110.10">
    <property type="entry name" value="Electron Transport, Fmn-binding Protein, Chain A"/>
    <property type="match status" value="1"/>
</dbReference>
<dbReference type="GO" id="GO:0042602">
    <property type="term" value="F:riboflavin reductase (NADPH) activity"/>
    <property type="evidence" value="ECO:0007669"/>
    <property type="project" value="TreeGrafter"/>
</dbReference>
<evidence type="ECO:0000259" key="2">
    <source>
        <dbReference type="SMART" id="SM00903"/>
    </source>
</evidence>
<evidence type="ECO:0000256" key="1">
    <source>
        <dbReference type="ARBA" id="ARBA00023002"/>
    </source>
</evidence>
<dbReference type="Pfam" id="PF01613">
    <property type="entry name" value="Flavin_Reduct"/>
    <property type="match status" value="1"/>
</dbReference>
<dbReference type="SMART" id="SM00903">
    <property type="entry name" value="Flavin_Reduct"/>
    <property type="match status" value="1"/>
</dbReference>
<dbReference type="InterPro" id="IPR012349">
    <property type="entry name" value="Split_barrel_FMN-bd"/>
</dbReference>
<dbReference type="AlphaFoldDB" id="A0A7V3JAA6"/>
<comment type="caution">
    <text evidence="3">The sequence shown here is derived from an EMBL/GenBank/DDBJ whole genome shotgun (WGS) entry which is preliminary data.</text>
</comment>
<sequence>MNPFALTKLSYGLYIVATKEGEKINGQIANTVFQVTAEPIKVAVALNKLNLTHEMVSRTGKFSVSVLTQEAPFTFIGKFGFKTGRDVNKFESVNYRISDNGLPIVLDYTCAYIECKVVNSFDAGTHTIFLGEVIDADILSENPPMTYDYYHKEVKGKTPKTASTYIKEEKKE</sequence>
<dbReference type="InterPro" id="IPR002563">
    <property type="entry name" value="Flavin_Rdtase-like_dom"/>
</dbReference>
<gene>
    <name evidence="3" type="ORF">ENV41_03010</name>
</gene>
<name>A0A7V3JAA6_UNCC3</name>
<protein>
    <submittedName>
        <fullName evidence="3">Flavin reductase</fullName>
    </submittedName>
</protein>
<dbReference type="SUPFAM" id="SSF50475">
    <property type="entry name" value="FMN-binding split barrel"/>
    <property type="match status" value="1"/>
</dbReference>
<accession>A0A7V3JAA6</accession>
<dbReference type="PANTHER" id="PTHR30466">
    <property type="entry name" value="FLAVIN REDUCTASE"/>
    <property type="match status" value="1"/>
</dbReference>
<dbReference type="PANTHER" id="PTHR30466:SF1">
    <property type="entry name" value="FMN REDUCTASE (NADH) RUTF"/>
    <property type="match status" value="1"/>
</dbReference>
<evidence type="ECO:0000313" key="3">
    <source>
        <dbReference type="EMBL" id="HFZ09084.1"/>
    </source>
</evidence>
<keyword evidence="1" id="KW-0560">Oxidoreductase</keyword>
<dbReference type="EMBL" id="DTGG01000093">
    <property type="protein sequence ID" value="HFZ09084.1"/>
    <property type="molecule type" value="Genomic_DNA"/>
</dbReference>
<dbReference type="InterPro" id="IPR050268">
    <property type="entry name" value="NADH-dep_flavin_reductase"/>
</dbReference>